<gene>
    <name evidence="4" type="ORF">RC083_12100</name>
</gene>
<evidence type="ECO:0000256" key="1">
    <source>
        <dbReference type="ARBA" id="ARBA00022679"/>
    </source>
</evidence>
<proteinExistence type="predicted"/>
<dbReference type="EC" id="2.3.1.-" evidence="4"/>
<keyword evidence="5" id="KW-1185">Reference proteome</keyword>
<dbReference type="CDD" id="cd04301">
    <property type="entry name" value="NAT_SF"/>
    <property type="match status" value="1"/>
</dbReference>
<evidence type="ECO:0000313" key="5">
    <source>
        <dbReference type="Proteomes" id="UP001226574"/>
    </source>
</evidence>
<dbReference type="GO" id="GO:0016746">
    <property type="term" value="F:acyltransferase activity"/>
    <property type="evidence" value="ECO:0007669"/>
    <property type="project" value="UniProtKB-KW"/>
</dbReference>
<dbReference type="PANTHER" id="PTHR43800">
    <property type="entry name" value="PEPTIDYL-LYSINE N-ACETYLTRANSFERASE YJAB"/>
    <property type="match status" value="1"/>
</dbReference>
<keyword evidence="1 4" id="KW-0808">Transferase</keyword>
<sequence length="155" mass="17306">MITKLDNANDFVAKQIYITLQRSYKIEAELIGALNFPPLSRTVTDIQNSPTLFYGFYNDTQLAGVIELAIGNEGLEINSLVVDPDHFRKGIADKLIRYALSECVICAAITTAIVETAVVNEPAIKLYKKHGFVEFKRWTPEHGIEKLAMVKSCDV</sequence>
<evidence type="ECO:0000259" key="3">
    <source>
        <dbReference type="PROSITE" id="PS51186"/>
    </source>
</evidence>
<dbReference type="InterPro" id="IPR000182">
    <property type="entry name" value="GNAT_dom"/>
</dbReference>
<evidence type="ECO:0000313" key="4">
    <source>
        <dbReference type="EMBL" id="MDQ9092329.1"/>
    </source>
</evidence>
<name>A0ABU1BCS8_PSEHA</name>
<reference evidence="4 5" key="1">
    <citation type="submission" date="2023-08" db="EMBL/GenBank/DDBJ databases">
        <title>Pseudoalteromonas haloplanktis LL1 genome.</title>
        <authorList>
            <person name="Wu S."/>
        </authorList>
    </citation>
    <scope>NUCLEOTIDE SEQUENCE [LARGE SCALE GENOMIC DNA]</scope>
    <source>
        <strain evidence="4 5">LL1</strain>
    </source>
</reference>
<dbReference type="Proteomes" id="UP001226574">
    <property type="component" value="Unassembled WGS sequence"/>
</dbReference>
<dbReference type="Pfam" id="PF00583">
    <property type="entry name" value="Acetyltransf_1"/>
    <property type="match status" value="1"/>
</dbReference>
<protein>
    <submittedName>
        <fullName evidence="4">GNAT family N-acetyltransferase</fullName>
        <ecNumber evidence="4">2.3.1.-</ecNumber>
    </submittedName>
</protein>
<dbReference type="PANTHER" id="PTHR43800:SF1">
    <property type="entry name" value="PEPTIDYL-LYSINE N-ACETYLTRANSFERASE YJAB"/>
    <property type="match status" value="1"/>
</dbReference>
<dbReference type="RefSeq" id="WP_309039142.1">
    <property type="nucleotide sequence ID" value="NZ_JAVIFY010000008.1"/>
</dbReference>
<accession>A0ABU1BCS8</accession>
<dbReference type="EMBL" id="JAVIFY010000008">
    <property type="protein sequence ID" value="MDQ9092329.1"/>
    <property type="molecule type" value="Genomic_DNA"/>
</dbReference>
<comment type="caution">
    <text evidence="4">The sequence shown here is derived from an EMBL/GenBank/DDBJ whole genome shotgun (WGS) entry which is preliminary data.</text>
</comment>
<dbReference type="Gene3D" id="3.40.630.30">
    <property type="match status" value="1"/>
</dbReference>
<feature type="domain" description="N-acetyltransferase" evidence="3">
    <location>
        <begin position="3"/>
        <end position="154"/>
    </location>
</feature>
<keyword evidence="2 4" id="KW-0012">Acyltransferase</keyword>
<dbReference type="InterPro" id="IPR016181">
    <property type="entry name" value="Acyl_CoA_acyltransferase"/>
</dbReference>
<dbReference type="PROSITE" id="PS51186">
    <property type="entry name" value="GNAT"/>
    <property type="match status" value="1"/>
</dbReference>
<dbReference type="SUPFAM" id="SSF55729">
    <property type="entry name" value="Acyl-CoA N-acyltransferases (Nat)"/>
    <property type="match status" value="1"/>
</dbReference>
<organism evidence="4 5">
    <name type="scientific">Pseudoalteromonas haloplanktis</name>
    <name type="common">Alteromonas haloplanktis</name>
    <dbReference type="NCBI Taxonomy" id="228"/>
    <lineage>
        <taxon>Bacteria</taxon>
        <taxon>Pseudomonadati</taxon>
        <taxon>Pseudomonadota</taxon>
        <taxon>Gammaproteobacteria</taxon>
        <taxon>Alteromonadales</taxon>
        <taxon>Pseudoalteromonadaceae</taxon>
        <taxon>Pseudoalteromonas</taxon>
    </lineage>
</organism>
<evidence type="ECO:0000256" key="2">
    <source>
        <dbReference type="ARBA" id="ARBA00023315"/>
    </source>
</evidence>